<dbReference type="EMBL" id="CP043939">
    <property type="protein sequence ID" value="QER66561.1"/>
    <property type="molecule type" value="Genomic_DNA"/>
</dbReference>
<dbReference type="InterPro" id="IPR013321">
    <property type="entry name" value="Arc_rbn_hlx_hlx"/>
</dbReference>
<keyword evidence="2" id="KW-1185">Reference proteome</keyword>
<dbReference type="Pfam" id="PF04221">
    <property type="entry name" value="RelB"/>
    <property type="match status" value="1"/>
</dbReference>
<protein>
    <submittedName>
        <fullName evidence="1">Damage-inducible protein J</fullName>
    </submittedName>
</protein>
<dbReference type="OrthoDB" id="9804867at2"/>
<accession>A0A5P1X282</accession>
<evidence type="ECO:0000313" key="2">
    <source>
        <dbReference type="Proteomes" id="UP000325295"/>
    </source>
</evidence>
<dbReference type="RefSeq" id="WP_137602360.1">
    <property type="nucleotide sequence ID" value="NZ_BJEB01000045.1"/>
</dbReference>
<dbReference type="AlphaFoldDB" id="A0A5P1X282"/>
<proteinExistence type="predicted"/>
<dbReference type="Gene3D" id="1.10.1220.10">
    <property type="entry name" value="Met repressor-like"/>
    <property type="match status" value="1"/>
</dbReference>
<sequence>MTEMVKKRVQYTIDKGTAESVDYIIKKAGLTPSTIMTMVYAEIERTGEIPVSLKVSQRDLDTAAIIKASYDVPAVTIDSDEKIDAFFDDETDDPFGESDV</sequence>
<name>A0A5P1X282_9LACO</name>
<dbReference type="InterPro" id="IPR007337">
    <property type="entry name" value="RelB/DinJ"/>
</dbReference>
<dbReference type="GO" id="GO:0006355">
    <property type="term" value="P:regulation of DNA-templated transcription"/>
    <property type="evidence" value="ECO:0007669"/>
    <property type="project" value="InterPro"/>
</dbReference>
<organism evidence="1 2">
    <name type="scientific">Paucilactobacillus nenjiangensis</name>
    <dbReference type="NCBI Taxonomy" id="1296540"/>
    <lineage>
        <taxon>Bacteria</taxon>
        <taxon>Bacillati</taxon>
        <taxon>Bacillota</taxon>
        <taxon>Bacilli</taxon>
        <taxon>Lactobacillales</taxon>
        <taxon>Lactobacillaceae</taxon>
        <taxon>Paucilactobacillus</taxon>
    </lineage>
</organism>
<gene>
    <name evidence="1" type="ORF">F0161_00860</name>
</gene>
<dbReference type="Proteomes" id="UP000325295">
    <property type="component" value="Chromosome"/>
</dbReference>
<reference evidence="1 2" key="1">
    <citation type="submission" date="2019-09" db="EMBL/GenBank/DDBJ databases">
        <title>Complete Genome Sequence of Lactobacillus nenjiangensis SH-Y15, isolated from sauerkraut.</title>
        <authorList>
            <person name="Yang H."/>
        </authorList>
    </citation>
    <scope>NUCLEOTIDE SEQUENCE [LARGE SCALE GENOMIC DNA]</scope>
    <source>
        <strain evidence="1 2">SH-Y15</strain>
    </source>
</reference>
<dbReference type="KEGG" id="lnn:F0161_00860"/>
<evidence type="ECO:0000313" key="1">
    <source>
        <dbReference type="EMBL" id="QER66561.1"/>
    </source>
</evidence>